<gene>
    <name evidence="2" type="ORF">Esi_0066_0118</name>
</gene>
<reference evidence="2 3" key="1">
    <citation type="journal article" date="2010" name="Nature">
        <title>The Ectocarpus genome and the independent evolution of multicellularity in brown algae.</title>
        <authorList>
            <person name="Cock J.M."/>
            <person name="Sterck L."/>
            <person name="Rouze P."/>
            <person name="Scornet D."/>
            <person name="Allen A.E."/>
            <person name="Amoutzias G."/>
            <person name="Anthouard V."/>
            <person name="Artiguenave F."/>
            <person name="Aury J.M."/>
            <person name="Badger J.H."/>
            <person name="Beszteri B."/>
            <person name="Billiau K."/>
            <person name="Bonnet E."/>
            <person name="Bothwell J.H."/>
            <person name="Bowler C."/>
            <person name="Boyen C."/>
            <person name="Brownlee C."/>
            <person name="Carrano C.J."/>
            <person name="Charrier B."/>
            <person name="Cho G.Y."/>
            <person name="Coelho S.M."/>
            <person name="Collen J."/>
            <person name="Corre E."/>
            <person name="Da Silva C."/>
            <person name="Delage L."/>
            <person name="Delaroque N."/>
            <person name="Dittami S.M."/>
            <person name="Doulbeau S."/>
            <person name="Elias M."/>
            <person name="Farnham G."/>
            <person name="Gachon C.M."/>
            <person name="Gschloessl B."/>
            <person name="Heesch S."/>
            <person name="Jabbari K."/>
            <person name="Jubin C."/>
            <person name="Kawai H."/>
            <person name="Kimura K."/>
            <person name="Kloareg B."/>
            <person name="Kupper F.C."/>
            <person name="Lang D."/>
            <person name="Le Bail A."/>
            <person name="Leblanc C."/>
            <person name="Lerouge P."/>
            <person name="Lohr M."/>
            <person name="Lopez P.J."/>
            <person name="Martens C."/>
            <person name="Maumus F."/>
            <person name="Michel G."/>
            <person name="Miranda-Saavedra D."/>
            <person name="Morales J."/>
            <person name="Moreau H."/>
            <person name="Motomura T."/>
            <person name="Nagasato C."/>
            <person name="Napoli C.A."/>
            <person name="Nelson D.R."/>
            <person name="Nyvall-Collen P."/>
            <person name="Peters A.F."/>
            <person name="Pommier C."/>
            <person name="Potin P."/>
            <person name="Poulain J."/>
            <person name="Quesneville H."/>
            <person name="Read B."/>
            <person name="Rensing S.A."/>
            <person name="Ritter A."/>
            <person name="Rousvoal S."/>
            <person name="Samanta M."/>
            <person name="Samson G."/>
            <person name="Schroeder D.C."/>
            <person name="Segurens B."/>
            <person name="Strittmatter M."/>
            <person name="Tonon T."/>
            <person name="Tregear J.W."/>
            <person name="Valentin K."/>
            <person name="von Dassow P."/>
            <person name="Yamagishi T."/>
            <person name="Van de Peer Y."/>
            <person name="Wincker P."/>
        </authorList>
    </citation>
    <scope>NUCLEOTIDE SEQUENCE [LARGE SCALE GENOMIC DNA]</scope>
    <source>
        <strain evidence="3">Ec32 / CCAP1310/4</strain>
    </source>
</reference>
<proteinExistence type="predicted"/>
<dbReference type="AlphaFoldDB" id="D8LRI7"/>
<evidence type="ECO:0000256" key="1">
    <source>
        <dbReference type="SAM" id="MobiDB-lite"/>
    </source>
</evidence>
<sequence>MGSKLSSAQRSKTHQAETTKDYEERKKSRQQRLKESEAKWKAAQEKTQSSPPPNRGGKR</sequence>
<name>D8LRI7_ECTSI</name>
<feature type="region of interest" description="Disordered" evidence="1">
    <location>
        <begin position="1"/>
        <end position="59"/>
    </location>
</feature>
<feature type="compositionally biased region" description="Pro residues" evidence="1">
    <location>
        <begin position="50"/>
        <end position="59"/>
    </location>
</feature>
<dbReference type="EMBL" id="FN649760">
    <property type="protein sequence ID" value="CBN75088.1"/>
    <property type="molecule type" value="Genomic_DNA"/>
</dbReference>
<dbReference type="Proteomes" id="UP000002630">
    <property type="component" value="Unassembled WGS sequence"/>
</dbReference>
<feature type="compositionally biased region" description="Basic and acidic residues" evidence="1">
    <location>
        <begin position="14"/>
        <end position="44"/>
    </location>
</feature>
<feature type="compositionally biased region" description="Polar residues" evidence="1">
    <location>
        <begin position="1"/>
        <end position="10"/>
    </location>
</feature>
<protein>
    <submittedName>
        <fullName evidence="2">Uncharacterized protein</fullName>
    </submittedName>
</protein>
<dbReference type="InParanoid" id="D8LRI7"/>
<dbReference type="OrthoDB" id="10467406at2759"/>
<evidence type="ECO:0000313" key="2">
    <source>
        <dbReference type="EMBL" id="CBN75088.1"/>
    </source>
</evidence>
<evidence type="ECO:0000313" key="3">
    <source>
        <dbReference type="Proteomes" id="UP000002630"/>
    </source>
</evidence>
<keyword evidence="3" id="KW-1185">Reference proteome</keyword>
<organism evidence="2 3">
    <name type="scientific">Ectocarpus siliculosus</name>
    <name type="common">Brown alga</name>
    <name type="synonym">Conferva siliculosa</name>
    <dbReference type="NCBI Taxonomy" id="2880"/>
    <lineage>
        <taxon>Eukaryota</taxon>
        <taxon>Sar</taxon>
        <taxon>Stramenopiles</taxon>
        <taxon>Ochrophyta</taxon>
        <taxon>PX clade</taxon>
        <taxon>Phaeophyceae</taxon>
        <taxon>Ectocarpales</taxon>
        <taxon>Ectocarpaceae</taxon>
        <taxon>Ectocarpus</taxon>
    </lineage>
</organism>
<accession>D8LRI7</accession>